<dbReference type="Proteomes" id="UP000294933">
    <property type="component" value="Unassembled WGS sequence"/>
</dbReference>
<dbReference type="OrthoDB" id="26722at2759"/>
<dbReference type="AlphaFoldDB" id="A0A4Y7PRZ6"/>
<reference evidence="2 3" key="1">
    <citation type="submission" date="2018-06" db="EMBL/GenBank/DDBJ databases">
        <title>A transcriptomic atlas of mushroom development highlights an independent origin of complex multicellularity.</title>
        <authorList>
            <consortium name="DOE Joint Genome Institute"/>
            <person name="Krizsan K."/>
            <person name="Almasi E."/>
            <person name="Merenyi Z."/>
            <person name="Sahu N."/>
            <person name="Viragh M."/>
            <person name="Koszo T."/>
            <person name="Mondo S."/>
            <person name="Kiss B."/>
            <person name="Balint B."/>
            <person name="Kues U."/>
            <person name="Barry K."/>
            <person name="Hegedus J.C."/>
            <person name="Henrissat B."/>
            <person name="Johnson J."/>
            <person name="Lipzen A."/>
            <person name="Ohm R."/>
            <person name="Nagy I."/>
            <person name="Pangilinan J."/>
            <person name="Yan J."/>
            <person name="Xiong Y."/>
            <person name="Grigoriev I.V."/>
            <person name="Hibbett D.S."/>
            <person name="Nagy L.G."/>
        </authorList>
    </citation>
    <scope>NUCLEOTIDE SEQUENCE [LARGE SCALE GENOMIC DNA]</scope>
    <source>
        <strain evidence="2 3">SZMC22713</strain>
    </source>
</reference>
<keyword evidence="2" id="KW-0418">Kinase</keyword>
<feature type="non-terminal residue" evidence="2">
    <location>
        <position position="244"/>
    </location>
</feature>
<organism evidence="2 3">
    <name type="scientific">Rickenella mellea</name>
    <dbReference type="NCBI Taxonomy" id="50990"/>
    <lineage>
        <taxon>Eukaryota</taxon>
        <taxon>Fungi</taxon>
        <taxon>Dikarya</taxon>
        <taxon>Basidiomycota</taxon>
        <taxon>Agaricomycotina</taxon>
        <taxon>Agaricomycetes</taxon>
        <taxon>Hymenochaetales</taxon>
        <taxon>Rickenellaceae</taxon>
        <taxon>Rickenella</taxon>
    </lineage>
</organism>
<dbReference type="SUPFAM" id="SSF56112">
    <property type="entry name" value="Protein kinase-like (PK-like)"/>
    <property type="match status" value="1"/>
</dbReference>
<dbReference type="InterPro" id="IPR011009">
    <property type="entry name" value="Kinase-like_dom_sf"/>
</dbReference>
<dbReference type="Pfam" id="PF07714">
    <property type="entry name" value="PK_Tyr_Ser-Thr"/>
    <property type="match status" value="1"/>
</dbReference>
<dbReference type="STRING" id="50990.A0A4Y7PRZ6"/>
<accession>A0A4Y7PRZ6</accession>
<dbReference type="VEuPathDB" id="FungiDB:BD410DRAFT_730185"/>
<name>A0A4Y7PRZ6_9AGAM</name>
<dbReference type="PROSITE" id="PS50011">
    <property type="entry name" value="PROTEIN_KINASE_DOM"/>
    <property type="match status" value="1"/>
</dbReference>
<protein>
    <submittedName>
        <fullName evidence="2">Kinase-like protein</fullName>
    </submittedName>
</protein>
<dbReference type="PIRSF" id="PIRSF000654">
    <property type="entry name" value="Integrin-linked_kinase"/>
    <property type="match status" value="1"/>
</dbReference>
<dbReference type="Gene3D" id="1.10.510.10">
    <property type="entry name" value="Transferase(Phosphotransferase) domain 1"/>
    <property type="match status" value="1"/>
</dbReference>
<dbReference type="InterPro" id="IPR000719">
    <property type="entry name" value="Prot_kinase_dom"/>
</dbReference>
<dbReference type="PANTHER" id="PTHR44329">
    <property type="entry name" value="SERINE/THREONINE-PROTEIN KINASE TNNI3K-RELATED"/>
    <property type="match status" value="1"/>
</dbReference>
<evidence type="ECO:0000313" key="2">
    <source>
        <dbReference type="EMBL" id="TDL17290.1"/>
    </source>
</evidence>
<dbReference type="PROSITE" id="PS00109">
    <property type="entry name" value="PROTEIN_KINASE_TYR"/>
    <property type="match status" value="1"/>
</dbReference>
<evidence type="ECO:0000259" key="1">
    <source>
        <dbReference type="PROSITE" id="PS50011"/>
    </source>
</evidence>
<keyword evidence="2" id="KW-0808">Transferase</keyword>
<dbReference type="InterPro" id="IPR051681">
    <property type="entry name" value="Ser/Thr_Kinases-Pseudokinases"/>
</dbReference>
<dbReference type="GO" id="GO:0005524">
    <property type="term" value="F:ATP binding"/>
    <property type="evidence" value="ECO:0007669"/>
    <property type="project" value="InterPro"/>
</dbReference>
<sequence length="244" mass="27095">MVTLGDLAQAIDERTRNITDLVTITSSHPVAHGGYGAIWRGEYQGKTVAVKIPRQGEVPLEKFVIRELGSWAMTDHPNVLPLLGYCAEFDKSLRMVSPWMSNGTVLDFVQKHEDADPMKLIEGMARGLEYLHELNIVHGDLRCSNILISDEKEPVISDFGLSRHTLEMPASSSSHGSHRWRAPELHLPEKFGLTVEGAHAPPADIWSFGMTILELLTGEPPYHELETNSIVFNAITSGKIPKRP</sequence>
<dbReference type="InterPro" id="IPR008266">
    <property type="entry name" value="Tyr_kinase_AS"/>
</dbReference>
<proteinExistence type="predicted"/>
<dbReference type="PANTHER" id="PTHR44329:SF214">
    <property type="entry name" value="PROTEIN KINASE DOMAIN-CONTAINING PROTEIN"/>
    <property type="match status" value="1"/>
</dbReference>
<dbReference type="InterPro" id="IPR001245">
    <property type="entry name" value="Ser-Thr/Tyr_kinase_cat_dom"/>
</dbReference>
<keyword evidence="3" id="KW-1185">Reference proteome</keyword>
<dbReference type="GO" id="GO:0004674">
    <property type="term" value="F:protein serine/threonine kinase activity"/>
    <property type="evidence" value="ECO:0007669"/>
    <property type="project" value="TreeGrafter"/>
</dbReference>
<gene>
    <name evidence="2" type="ORF">BD410DRAFT_730185</name>
</gene>
<feature type="domain" description="Protein kinase" evidence="1">
    <location>
        <begin position="24"/>
        <end position="244"/>
    </location>
</feature>
<evidence type="ECO:0000313" key="3">
    <source>
        <dbReference type="Proteomes" id="UP000294933"/>
    </source>
</evidence>
<dbReference type="EMBL" id="ML170224">
    <property type="protein sequence ID" value="TDL17290.1"/>
    <property type="molecule type" value="Genomic_DNA"/>
</dbReference>